<comment type="caution">
    <text evidence="8">The sequence shown here is derived from an EMBL/GenBank/DDBJ whole genome shotgun (WGS) entry which is preliminary data.</text>
</comment>
<sequence>MLSTLLNKLRLVGILEGLSLLLLLGVAMPLKYMFDMPEAVRHVGMAHGLLFLLYIGMIIWAGFEYRWSIKIQALLAIASVIPFGAFVAEAKFFKPEAKKLS</sequence>
<evidence type="ECO:0000256" key="5">
    <source>
        <dbReference type="ARBA" id="ARBA00023136"/>
    </source>
</evidence>
<evidence type="ECO:0000256" key="3">
    <source>
        <dbReference type="ARBA" id="ARBA00022692"/>
    </source>
</evidence>
<dbReference type="InterPro" id="IPR023845">
    <property type="entry name" value="DUF3817_TM"/>
</dbReference>
<dbReference type="AlphaFoldDB" id="A0AAW9RQW0"/>
<feature type="domain" description="DUF3817" evidence="7">
    <location>
        <begin position="7"/>
        <end position="92"/>
    </location>
</feature>
<evidence type="ECO:0000256" key="1">
    <source>
        <dbReference type="ARBA" id="ARBA00004651"/>
    </source>
</evidence>
<keyword evidence="3 6" id="KW-0812">Transmembrane</keyword>
<comment type="subcellular location">
    <subcellularLocation>
        <location evidence="1">Cell membrane</location>
        <topology evidence="1">Multi-pass membrane protein</topology>
    </subcellularLocation>
</comment>
<evidence type="ECO:0000256" key="2">
    <source>
        <dbReference type="ARBA" id="ARBA00022475"/>
    </source>
</evidence>
<dbReference type="PANTHER" id="PTHR40077">
    <property type="entry name" value="MEMBRANE PROTEIN-RELATED"/>
    <property type="match status" value="1"/>
</dbReference>
<feature type="transmembrane region" description="Helical" evidence="6">
    <location>
        <begin position="12"/>
        <end position="30"/>
    </location>
</feature>
<feature type="transmembrane region" description="Helical" evidence="6">
    <location>
        <begin position="69"/>
        <end position="88"/>
    </location>
</feature>
<keyword evidence="5 6" id="KW-0472">Membrane</keyword>
<gene>
    <name evidence="8" type="ORF">AAG747_04500</name>
</gene>
<dbReference type="RefSeq" id="WP_346819940.1">
    <property type="nucleotide sequence ID" value="NZ_JBDKWZ010000002.1"/>
</dbReference>
<dbReference type="PANTHER" id="PTHR40077:SF1">
    <property type="entry name" value="MEMBRANE PROTEIN"/>
    <property type="match status" value="1"/>
</dbReference>
<feature type="transmembrane region" description="Helical" evidence="6">
    <location>
        <begin position="42"/>
        <end position="63"/>
    </location>
</feature>
<keyword evidence="2" id="KW-1003">Cell membrane</keyword>
<keyword evidence="4 6" id="KW-1133">Transmembrane helix</keyword>
<reference evidence="8 9" key="1">
    <citation type="submission" date="2024-04" db="EMBL/GenBank/DDBJ databases">
        <title>Novel genus in family Flammeovirgaceae.</title>
        <authorList>
            <person name="Nguyen T.H."/>
            <person name="Vuong T.Q."/>
            <person name="Le H."/>
            <person name="Kim S.-G."/>
        </authorList>
    </citation>
    <scope>NUCLEOTIDE SEQUENCE [LARGE SCALE GENOMIC DNA]</scope>
    <source>
        <strain evidence="8 9">JCM 23209</strain>
    </source>
</reference>
<dbReference type="GO" id="GO:0005886">
    <property type="term" value="C:plasma membrane"/>
    <property type="evidence" value="ECO:0007669"/>
    <property type="project" value="UniProtKB-SubCell"/>
</dbReference>
<evidence type="ECO:0000259" key="7">
    <source>
        <dbReference type="Pfam" id="PF12823"/>
    </source>
</evidence>
<protein>
    <submittedName>
        <fullName evidence="8">DUF3817 domain-containing protein</fullName>
    </submittedName>
</protein>
<evidence type="ECO:0000256" key="6">
    <source>
        <dbReference type="SAM" id="Phobius"/>
    </source>
</evidence>
<dbReference type="Pfam" id="PF12823">
    <property type="entry name" value="DUF3817"/>
    <property type="match status" value="1"/>
</dbReference>
<proteinExistence type="predicted"/>
<organism evidence="8 9">
    <name type="scientific">Rapidithrix thailandica</name>
    <dbReference type="NCBI Taxonomy" id="413964"/>
    <lineage>
        <taxon>Bacteria</taxon>
        <taxon>Pseudomonadati</taxon>
        <taxon>Bacteroidota</taxon>
        <taxon>Cytophagia</taxon>
        <taxon>Cytophagales</taxon>
        <taxon>Flammeovirgaceae</taxon>
        <taxon>Rapidithrix</taxon>
    </lineage>
</organism>
<dbReference type="Proteomes" id="UP001403385">
    <property type="component" value="Unassembled WGS sequence"/>
</dbReference>
<name>A0AAW9RQW0_9BACT</name>
<evidence type="ECO:0000256" key="4">
    <source>
        <dbReference type="ARBA" id="ARBA00022989"/>
    </source>
</evidence>
<evidence type="ECO:0000313" key="8">
    <source>
        <dbReference type="EMBL" id="MEN7547154.1"/>
    </source>
</evidence>
<dbReference type="EMBL" id="JBDKWZ010000002">
    <property type="protein sequence ID" value="MEN7547154.1"/>
    <property type="molecule type" value="Genomic_DNA"/>
</dbReference>
<accession>A0AAW9RQW0</accession>
<evidence type="ECO:0000313" key="9">
    <source>
        <dbReference type="Proteomes" id="UP001403385"/>
    </source>
</evidence>
<keyword evidence="9" id="KW-1185">Reference proteome</keyword>
<dbReference type="NCBIfam" id="TIGR03954">
    <property type="entry name" value="integ_memb_HG"/>
    <property type="match status" value="1"/>
</dbReference>